<name>A0A9D4YFY0_PEA</name>
<gene>
    <name evidence="1" type="ORF">KIW84_023617</name>
</gene>
<keyword evidence="2" id="KW-1185">Reference proteome</keyword>
<sequence length="297" mass="34234">MSQAKGKDGLSLRGIKDFNTSLLGKQLWRLMQVMVPFFKGIRWRIGNGERVKIWEDNWIPTVLGFKTIGPNRGLDFANKVCILIDSDLGRWNLEALQANFDDSEAIHIASFPLFDRLLDDKLIWHFEKDGEYSIKMSYHLLRDINSRSKPDPSTRLDPAVWKSFWKTLINERVKNFIWRLSKVILPTKYNLSKKGIRNKVVFKKECPDPRAVSHEIWDTIEEFNKVTMSGLQKEPVTLNVLPATKSWTMQTDVGYFSENMVSLGCVIKDPNDNIFLVASNRFSSHVDVSTTKVPAIR</sequence>
<dbReference type="EMBL" id="JAMSHJ010000002">
    <property type="protein sequence ID" value="KAI5437568.1"/>
    <property type="molecule type" value="Genomic_DNA"/>
</dbReference>
<accession>A0A9D4YFY0</accession>
<comment type="caution">
    <text evidence="1">The sequence shown here is derived from an EMBL/GenBank/DDBJ whole genome shotgun (WGS) entry which is preliminary data.</text>
</comment>
<dbReference type="Gramene" id="Psat02G0361700-T1">
    <property type="protein sequence ID" value="KAI5437568.1"/>
    <property type="gene ID" value="KIW84_023617"/>
</dbReference>
<dbReference type="Proteomes" id="UP001058974">
    <property type="component" value="Chromosome 2"/>
</dbReference>
<protein>
    <recommendedName>
        <fullName evidence="3">Reverse transcriptase zinc-binding domain-containing protein</fullName>
    </recommendedName>
</protein>
<dbReference type="AlphaFoldDB" id="A0A9D4YFY0"/>
<evidence type="ECO:0000313" key="1">
    <source>
        <dbReference type="EMBL" id="KAI5437568.1"/>
    </source>
</evidence>
<proteinExistence type="predicted"/>
<evidence type="ECO:0000313" key="2">
    <source>
        <dbReference type="Proteomes" id="UP001058974"/>
    </source>
</evidence>
<evidence type="ECO:0008006" key="3">
    <source>
        <dbReference type="Google" id="ProtNLM"/>
    </source>
</evidence>
<reference evidence="1 2" key="1">
    <citation type="journal article" date="2022" name="Nat. Genet.">
        <title>Improved pea reference genome and pan-genome highlight genomic features and evolutionary characteristics.</title>
        <authorList>
            <person name="Yang T."/>
            <person name="Liu R."/>
            <person name="Luo Y."/>
            <person name="Hu S."/>
            <person name="Wang D."/>
            <person name="Wang C."/>
            <person name="Pandey M.K."/>
            <person name="Ge S."/>
            <person name="Xu Q."/>
            <person name="Li N."/>
            <person name="Li G."/>
            <person name="Huang Y."/>
            <person name="Saxena R.K."/>
            <person name="Ji Y."/>
            <person name="Li M."/>
            <person name="Yan X."/>
            <person name="He Y."/>
            <person name="Liu Y."/>
            <person name="Wang X."/>
            <person name="Xiang C."/>
            <person name="Varshney R.K."/>
            <person name="Ding H."/>
            <person name="Gao S."/>
            <person name="Zong X."/>
        </authorList>
    </citation>
    <scope>NUCLEOTIDE SEQUENCE [LARGE SCALE GENOMIC DNA]</scope>
    <source>
        <strain evidence="1 2">cv. Zhongwan 6</strain>
    </source>
</reference>
<organism evidence="1 2">
    <name type="scientific">Pisum sativum</name>
    <name type="common">Garden pea</name>
    <name type="synonym">Lathyrus oleraceus</name>
    <dbReference type="NCBI Taxonomy" id="3888"/>
    <lineage>
        <taxon>Eukaryota</taxon>
        <taxon>Viridiplantae</taxon>
        <taxon>Streptophyta</taxon>
        <taxon>Embryophyta</taxon>
        <taxon>Tracheophyta</taxon>
        <taxon>Spermatophyta</taxon>
        <taxon>Magnoliopsida</taxon>
        <taxon>eudicotyledons</taxon>
        <taxon>Gunneridae</taxon>
        <taxon>Pentapetalae</taxon>
        <taxon>rosids</taxon>
        <taxon>fabids</taxon>
        <taxon>Fabales</taxon>
        <taxon>Fabaceae</taxon>
        <taxon>Papilionoideae</taxon>
        <taxon>50 kb inversion clade</taxon>
        <taxon>NPAAA clade</taxon>
        <taxon>Hologalegina</taxon>
        <taxon>IRL clade</taxon>
        <taxon>Fabeae</taxon>
        <taxon>Lathyrus</taxon>
    </lineage>
</organism>